<evidence type="ECO:0000256" key="9">
    <source>
        <dbReference type="ARBA" id="ARBA00023295"/>
    </source>
</evidence>
<dbReference type="OrthoDB" id="5795902at2759"/>
<feature type="signal peptide" evidence="11">
    <location>
        <begin position="1"/>
        <end position="20"/>
    </location>
</feature>
<dbReference type="PANTHER" id="PTHR11452:SF83">
    <property type="entry name" value="ALPHA-GALACTOSIDASE"/>
    <property type="match status" value="1"/>
</dbReference>
<sequence length="675" mass="75483">MMELTIILVCLAATLTFVRALNNGLARTPPMGWLSIQRFRCSADCQSAPTECISENLYMDMAQRMVEDGYREAGYIYVNIDDCWSAKQRDDEGRLVPDPVRFPSGMKALADFMHARGLKLGIYADVGYETCAGYPGSKFFLEIDSQTFADLHTQIAEYCNLWRNYLDIDDSWNKVTTIIEWFAKDEGNFTAVAGPGGFNDPDMLIIGDYGLSYDQQRVQMAIWAIMAAPLYMSNDLRNIHPESRELLLNKRIIAINQDPSGNSGPASLQDMGLSVLLCLVAIISFGHALDNGLGLTPPMGWLSWQRYRCQLDCQNAPTECVSENLYKAMAERMVLDGYRDAGYVYVNIDDCWPEKQRDEQGRLVGDKVRFPSGMKALADFMHERGLKLGIYSDMGYDTCAGYPGSKFYMEMDAQTFAEWGIDSLKLDGCYSSLDDFAIGYPTMGFFLNKTGRPILYSCSWPAYIVGNKQTPDYQLIAKYCNLWRNYLDIDDSWESVSNIIEWFAQDNGNLSAAAGPGHFNDPDMLVIGDYGLSYDQQRVQMAMWAIMAAPLYMSNDLRNIRPESRELLLNKRIIAINQDPLGIQGQRLYKAGNIEFWSRPIVPQGSFAFAVVNFSAAGGPAFLDLSLSNFAASFSSIYNVTEAFDGTPVGILKPNTTFRVSVNPSGVFMAVAIPV</sequence>
<dbReference type="SUPFAM" id="SSF51011">
    <property type="entry name" value="Glycosyl hydrolase domain"/>
    <property type="match status" value="1"/>
</dbReference>
<keyword evidence="11" id="KW-0732">Signal</keyword>
<dbReference type="GO" id="GO:0009311">
    <property type="term" value="P:oligosaccharide metabolic process"/>
    <property type="evidence" value="ECO:0007669"/>
    <property type="project" value="TreeGrafter"/>
</dbReference>
<keyword evidence="14" id="KW-1185">Reference proteome</keyword>
<feature type="chain" id="PRO_5015724727" description="Alpha-galactosidase" evidence="11">
    <location>
        <begin position="21"/>
        <end position="675"/>
    </location>
</feature>
<reference evidence="13 14" key="1">
    <citation type="submission" date="2018-04" db="EMBL/GenBank/DDBJ databases">
        <title>The genome of golden apple snail Pomacea canaliculata provides insight into stress tolerance and invasive adaptation.</title>
        <authorList>
            <person name="Liu C."/>
            <person name="Liu B."/>
            <person name="Ren Y."/>
            <person name="Zhang Y."/>
            <person name="Wang H."/>
            <person name="Li S."/>
            <person name="Jiang F."/>
            <person name="Yin L."/>
            <person name="Zhang G."/>
            <person name="Qian W."/>
            <person name="Fan W."/>
        </authorList>
    </citation>
    <scope>NUCLEOTIDE SEQUENCE [LARGE SCALE GENOMIC DNA]</scope>
    <source>
        <strain evidence="13">SZHN2017</strain>
        <tissue evidence="13">Muscle</tissue>
    </source>
</reference>
<dbReference type="InterPro" id="IPR017853">
    <property type="entry name" value="GH"/>
</dbReference>
<dbReference type="Gene3D" id="2.60.40.1180">
    <property type="entry name" value="Golgi alpha-mannosidase II"/>
    <property type="match status" value="1"/>
</dbReference>
<keyword evidence="7" id="KW-0325">Glycoprotein</keyword>
<dbReference type="PROSITE" id="PS00512">
    <property type="entry name" value="ALPHA_GALACTOSIDASE"/>
    <property type="match status" value="2"/>
</dbReference>
<dbReference type="EC" id="3.2.1.-" evidence="10"/>
<dbReference type="InterPro" id="IPR013785">
    <property type="entry name" value="Aldolase_TIM"/>
</dbReference>
<evidence type="ECO:0000256" key="8">
    <source>
        <dbReference type="ARBA" id="ARBA00023228"/>
    </source>
</evidence>
<keyword evidence="5" id="KW-0443">Lipid metabolism</keyword>
<proteinExistence type="inferred from homology"/>
<organism evidence="13 14">
    <name type="scientific">Pomacea canaliculata</name>
    <name type="common">Golden apple snail</name>
    <dbReference type="NCBI Taxonomy" id="400727"/>
    <lineage>
        <taxon>Eukaryota</taxon>
        <taxon>Metazoa</taxon>
        <taxon>Spiralia</taxon>
        <taxon>Lophotrochozoa</taxon>
        <taxon>Mollusca</taxon>
        <taxon>Gastropoda</taxon>
        <taxon>Caenogastropoda</taxon>
        <taxon>Architaenioglossa</taxon>
        <taxon>Ampullarioidea</taxon>
        <taxon>Ampullariidae</taxon>
        <taxon>Pomacea</taxon>
    </lineage>
</organism>
<dbReference type="FunFam" id="3.20.20.70:FF:000070">
    <property type="entry name" value="Alpha-galactosidase"/>
    <property type="match status" value="1"/>
</dbReference>
<dbReference type="InterPro" id="IPR013780">
    <property type="entry name" value="Glyco_hydro_b"/>
</dbReference>
<name>A0A2T7PN61_POMCA</name>
<keyword evidence="8" id="KW-0458">Lysosome</keyword>
<dbReference type="GO" id="GO:0016139">
    <property type="term" value="P:glycoside catabolic process"/>
    <property type="evidence" value="ECO:0007669"/>
    <property type="project" value="TreeGrafter"/>
</dbReference>
<dbReference type="STRING" id="400727.A0A2T7PN61"/>
<comment type="similarity">
    <text evidence="2 10">Belongs to the glycosyl hydrolase 27 family.</text>
</comment>
<evidence type="ECO:0000256" key="5">
    <source>
        <dbReference type="ARBA" id="ARBA00023098"/>
    </source>
</evidence>
<comment type="subunit">
    <text evidence="3 10">Homodimer.</text>
</comment>
<protein>
    <recommendedName>
        <fullName evidence="10">Alpha-galactosidase</fullName>
        <ecNumber evidence="10">3.2.1.-</ecNumber>
    </recommendedName>
</protein>
<evidence type="ECO:0000313" key="13">
    <source>
        <dbReference type="EMBL" id="PVD34878.1"/>
    </source>
</evidence>
<dbReference type="SUPFAM" id="SSF51445">
    <property type="entry name" value="(Trans)glycosidases"/>
    <property type="match status" value="2"/>
</dbReference>
<dbReference type="Proteomes" id="UP000245119">
    <property type="component" value="Linkage Group LG3"/>
</dbReference>
<dbReference type="EMBL" id="PZQS01000003">
    <property type="protein sequence ID" value="PVD34878.1"/>
    <property type="molecule type" value="Genomic_DNA"/>
</dbReference>
<dbReference type="InterPro" id="IPR002241">
    <property type="entry name" value="Glyco_hydro_27"/>
</dbReference>
<dbReference type="Pfam" id="PF16499">
    <property type="entry name" value="Melibiase_2"/>
    <property type="match status" value="3"/>
</dbReference>
<dbReference type="AlphaFoldDB" id="A0A2T7PN61"/>
<gene>
    <name evidence="13" type="ORF">C0Q70_06158</name>
</gene>
<evidence type="ECO:0000256" key="6">
    <source>
        <dbReference type="ARBA" id="ARBA00023157"/>
    </source>
</evidence>
<accession>A0A2T7PN61</accession>
<dbReference type="InterPro" id="IPR035373">
    <property type="entry name" value="Melibiase/NAGA_C"/>
</dbReference>
<evidence type="ECO:0000256" key="3">
    <source>
        <dbReference type="ARBA" id="ARBA00011738"/>
    </source>
</evidence>
<keyword evidence="6 10" id="KW-1015">Disulfide bond</keyword>
<dbReference type="GO" id="GO:0004557">
    <property type="term" value="F:alpha-galactosidase activity"/>
    <property type="evidence" value="ECO:0007669"/>
    <property type="project" value="TreeGrafter"/>
</dbReference>
<evidence type="ECO:0000256" key="1">
    <source>
        <dbReference type="ARBA" id="ARBA00004371"/>
    </source>
</evidence>
<comment type="caution">
    <text evidence="13">The sequence shown here is derived from an EMBL/GenBank/DDBJ whole genome shotgun (WGS) entry which is preliminary data.</text>
</comment>
<evidence type="ECO:0000256" key="2">
    <source>
        <dbReference type="ARBA" id="ARBA00009743"/>
    </source>
</evidence>
<dbReference type="Gene3D" id="3.20.20.70">
    <property type="entry name" value="Aldolase class I"/>
    <property type="match status" value="3"/>
</dbReference>
<dbReference type="CDD" id="cd14792">
    <property type="entry name" value="GH27"/>
    <property type="match status" value="2"/>
</dbReference>
<dbReference type="GO" id="GO:0019377">
    <property type="term" value="P:glycolipid catabolic process"/>
    <property type="evidence" value="ECO:0007669"/>
    <property type="project" value="UniProtKB-ARBA"/>
</dbReference>
<dbReference type="InterPro" id="IPR000111">
    <property type="entry name" value="Glyco_hydro_27/36_CS"/>
</dbReference>
<feature type="domain" description="Alpha galactosidase A C-terminal" evidence="12">
    <location>
        <begin position="582"/>
        <end position="666"/>
    </location>
</feature>
<keyword evidence="4 10" id="KW-0378">Hydrolase</keyword>
<dbReference type="Pfam" id="PF17450">
    <property type="entry name" value="Melibiase_2_C"/>
    <property type="match status" value="1"/>
</dbReference>
<dbReference type="PRINTS" id="PR00740">
    <property type="entry name" value="GLHYDRLASE27"/>
</dbReference>
<dbReference type="GO" id="GO:0005764">
    <property type="term" value="C:lysosome"/>
    <property type="evidence" value="ECO:0007669"/>
    <property type="project" value="UniProtKB-SubCell"/>
</dbReference>
<evidence type="ECO:0000259" key="12">
    <source>
        <dbReference type="Pfam" id="PF17450"/>
    </source>
</evidence>
<keyword evidence="9 10" id="KW-0326">Glycosidase</keyword>
<evidence type="ECO:0000256" key="10">
    <source>
        <dbReference type="RuleBase" id="RU361168"/>
    </source>
</evidence>
<evidence type="ECO:0000256" key="11">
    <source>
        <dbReference type="SAM" id="SignalP"/>
    </source>
</evidence>
<dbReference type="PANTHER" id="PTHR11452">
    <property type="entry name" value="ALPHA-GALACTOSIDASE/ALPHA-N-ACETYLGALACTOSAMINIDASE"/>
    <property type="match status" value="1"/>
</dbReference>
<evidence type="ECO:0000256" key="4">
    <source>
        <dbReference type="ARBA" id="ARBA00022801"/>
    </source>
</evidence>
<comment type="subcellular location">
    <subcellularLocation>
        <location evidence="1">Lysosome</location>
    </subcellularLocation>
</comment>
<dbReference type="GO" id="GO:0016020">
    <property type="term" value="C:membrane"/>
    <property type="evidence" value="ECO:0007669"/>
    <property type="project" value="GOC"/>
</dbReference>
<evidence type="ECO:0000256" key="7">
    <source>
        <dbReference type="ARBA" id="ARBA00023180"/>
    </source>
</evidence>
<evidence type="ECO:0000313" key="14">
    <source>
        <dbReference type="Proteomes" id="UP000245119"/>
    </source>
</evidence>